<dbReference type="CDD" id="cd00037">
    <property type="entry name" value="CLECT"/>
    <property type="match status" value="1"/>
</dbReference>
<protein>
    <recommendedName>
        <fullName evidence="3">C-type lectin domain-containing protein</fullName>
    </recommendedName>
</protein>
<evidence type="ECO:0000313" key="5">
    <source>
        <dbReference type="Proteomes" id="UP001549920"/>
    </source>
</evidence>
<dbReference type="InterPro" id="IPR001304">
    <property type="entry name" value="C-type_lectin-like"/>
</dbReference>
<feature type="domain" description="C-type lectin" evidence="3">
    <location>
        <begin position="42"/>
        <end position="156"/>
    </location>
</feature>
<comment type="caution">
    <text evidence="4">The sequence shown here is derived from an EMBL/GenBank/DDBJ whole genome shotgun (WGS) entry which is preliminary data.</text>
</comment>
<dbReference type="InterPro" id="IPR050111">
    <property type="entry name" value="C-type_lectin/snaclec_domain"/>
</dbReference>
<keyword evidence="1" id="KW-1015">Disulfide bond</keyword>
<evidence type="ECO:0000256" key="2">
    <source>
        <dbReference type="SAM" id="SignalP"/>
    </source>
</evidence>
<dbReference type="PROSITE" id="PS00615">
    <property type="entry name" value="C_TYPE_LECTIN_1"/>
    <property type="match status" value="2"/>
</dbReference>
<organism evidence="4 5">
    <name type="scientific">Loxostege sticticalis</name>
    <name type="common">Beet webworm moth</name>
    <dbReference type="NCBI Taxonomy" id="481309"/>
    <lineage>
        <taxon>Eukaryota</taxon>
        <taxon>Metazoa</taxon>
        <taxon>Ecdysozoa</taxon>
        <taxon>Arthropoda</taxon>
        <taxon>Hexapoda</taxon>
        <taxon>Insecta</taxon>
        <taxon>Pterygota</taxon>
        <taxon>Neoptera</taxon>
        <taxon>Endopterygota</taxon>
        <taxon>Lepidoptera</taxon>
        <taxon>Glossata</taxon>
        <taxon>Ditrysia</taxon>
        <taxon>Pyraloidea</taxon>
        <taxon>Crambidae</taxon>
        <taxon>Pyraustinae</taxon>
        <taxon>Loxostege</taxon>
    </lineage>
</organism>
<dbReference type="Gene3D" id="3.10.100.10">
    <property type="entry name" value="Mannose-Binding Protein A, subunit A"/>
    <property type="match status" value="2"/>
</dbReference>
<keyword evidence="2" id="KW-0732">Signal</keyword>
<evidence type="ECO:0000259" key="3">
    <source>
        <dbReference type="PROSITE" id="PS50041"/>
    </source>
</evidence>
<feature type="chain" id="PRO_5045241361" description="C-type lectin domain-containing protein" evidence="2">
    <location>
        <begin position="22"/>
        <end position="322"/>
    </location>
</feature>
<dbReference type="SUPFAM" id="SSF56436">
    <property type="entry name" value="C-type lectin-like"/>
    <property type="match status" value="2"/>
</dbReference>
<dbReference type="PANTHER" id="PTHR22803">
    <property type="entry name" value="MANNOSE, PHOSPHOLIPASE, LECTIN RECEPTOR RELATED"/>
    <property type="match status" value="1"/>
</dbReference>
<name>A0ABR3ICN9_LOXSC</name>
<sequence>MARNKLIFYYLFLLVMTFCYSQRDKKNFRKDYKYVEATESFYKFHTMSKKGQDAKDMCELEGATIFYPEDQNEADAIRQLWNETQVVLPRIYIGVASWIVKGVFETFDGRPINDVYSNWAPGEPNNANDNEDCVIMRRDGTLNDVNCNDKNPFVCKKTLSSLEWNTNCDIPNLDYTYDATLGKCYKFHSEPKGWREAYATCNAEQSYLAIVDSQAEADHLTRMTASALRDNVQGNLEQPAVFLGFHKRRGVWSTTKGTKLVNSGYSKWGNQQPDGGDNETCGAMFYNGLLQDLKCDLKCFFICEHDVANLSNVFDDRYGASQ</sequence>
<dbReference type="InterPro" id="IPR016186">
    <property type="entry name" value="C-type_lectin-like/link_sf"/>
</dbReference>
<feature type="signal peptide" evidence="2">
    <location>
        <begin position="1"/>
        <end position="21"/>
    </location>
</feature>
<proteinExistence type="predicted"/>
<evidence type="ECO:0000256" key="1">
    <source>
        <dbReference type="ARBA" id="ARBA00023157"/>
    </source>
</evidence>
<gene>
    <name evidence="4" type="ORF">ABMA27_014087</name>
</gene>
<dbReference type="EMBL" id="JBEUOH010000005">
    <property type="protein sequence ID" value="KAL0894021.1"/>
    <property type="molecule type" value="Genomic_DNA"/>
</dbReference>
<dbReference type="InterPro" id="IPR018378">
    <property type="entry name" value="C-type_lectin_CS"/>
</dbReference>
<dbReference type="SMART" id="SM00034">
    <property type="entry name" value="CLECT"/>
    <property type="match status" value="2"/>
</dbReference>
<dbReference type="InterPro" id="IPR016187">
    <property type="entry name" value="CTDL_fold"/>
</dbReference>
<dbReference type="Pfam" id="PF00059">
    <property type="entry name" value="Lectin_C"/>
    <property type="match status" value="2"/>
</dbReference>
<dbReference type="PROSITE" id="PS50041">
    <property type="entry name" value="C_TYPE_LECTIN_2"/>
    <property type="match status" value="2"/>
</dbReference>
<keyword evidence="5" id="KW-1185">Reference proteome</keyword>
<accession>A0ABR3ICN9</accession>
<reference evidence="4 5" key="1">
    <citation type="submission" date="2024-06" db="EMBL/GenBank/DDBJ databases">
        <title>A chromosome-level genome assembly of beet webworm, Loxostege sticticalis.</title>
        <authorList>
            <person name="Zhang Y."/>
        </authorList>
    </citation>
    <scope>NUCLEOTIDE SEQUENCE [LARGE SCALE GENOMIC DNA]</scope>
    <source>
        <strain evidence="4">AQ026</strain>
        <tissue evidence="4">Whole body</tissue>
    </source>
</reference>
<feature type="domain" description="C-type lectin" evidence="3">
    <location>
        <begin position="180"/>
        <end position="304"/>
    </location>
</feature>
<dbReference type="Proteomes" id="UP001549920">
    <property type="component" value="Unassembled WGS sequence"/>
</dbReference>
<evidence type="ECO:0000313" key="4">
    <source>
        <dbReference type="EMBL" id="KAL0894021.1"/>
    </source>
</evidence>